<keyword evidence="1" id="KW-0472">Membrane</keyword>
<evidence type="ECO:0000256" key="1">
    <source>
        <dbReference type="SAM" id="Phobius"/>
    </source>
</evidence>
<protein>
    <submittedName>
        <fullName evidence="2">Uncharacterized protein</fullName>
    </submittedName>
</protein>
<keyword evidence="3" id="KW-1185">Reference proteome</keyword>
<feature type="transmembrane region" description="Helical" evidence="1">
    <location>
        <begin position="12"/>
        <end position="35"/>
    </location>
</feature>
<sequence>MWRQPALLRSLLGVSVLLFSILLTLGAVAIAPFHITRNAPAYFVLVAVGLTIMIIAALILLKLPFLFGLCAASLTDKAALRA</sequence>
<dbReference type="AlphaFoldDB" id="A0AAW1RMP3"/>
<organism evidence="2 3">
    <name type="scientific">Elliptochloris bilobata</name>
    <dbReference type="NCBI Taxonomy" id="381761"/>
    <lineage>
        <taxon>Eukaryota</taxon>
        <taxon>Viridiplantae</taxon>
        <taxon>Chlorophyta</taxon>
        <taxon>core chlorophytes</taxon>
        <taxon>Trebouxiophyceae</taxon>
        <taxon>Trebouxiophyceae incertae sedis</taxon>
        <taxon>Elliptochloris clade</taxon>
        <taxon>Elliptochloris</taxon>
    </lineage>
</organism>
<dbReference type="EMBL" id="JALJOU010000028">
    <property type="protein sequence ID" value="KAK9835335.1"/>
    <property type="molecule type" value="Genomic_DNA"/>
</dbReference>
<proteinExistence type="predicted"/>
<name>A0AAW1RMP3_9CHLO</name>
<evidence type="ECO:0000313" key="2">
    <source>
        <dbReference type="EMBL" id="KAK9835335.1"/>
    </source>
</evidence>
<gene>
    <name evidence="2" type="ORF">WJX81_003159</name>
</gene>
<keyword evidence="1" id="KW-0812">Transmembrane</keyword>
<evidence type="ECO:0000313" key="3">
    <source>
        <dbReference type="Proteomes" id="UP001445335"/>
    </source>
</evidence>
<comment type="caution">
    <text evidence="2">The sequence shown here is derived from an EMBL/GenBank/DDBJ whole genome shotgun (WGS) entry which is preliminary data.</text>
</comment>
<keyword evidence="1" id="KW-1133">Transmembrane helix</keyword>
<dbReference type="Proteomes" id="UP001445335">
    <property type="component" value="Unassembled WGS sequence"/>
</dbReference>
<reference evidence="2 3" key="1">
    <citation type="journal article" date="2024" name="Nat. Commun.">
        <title>Phylogenomics reveals the evolutionary origins of lichenization in chlorophyte algae.</title>
        <authorList>
            <person name="Puginier C."/>
            <person name="Libourel C."/>
            <person name="Otte J."/>
            <person name="Skaloud P."/>
            <person name="Haon M."/>
            <person name="Grisel S."/>
            <person name="Petersen M."/>
            <person name="Berrin J.G."/>
            <person name="Delaux P.M."/>
            <person name="Dal Grande F."/>
            <person name="Keller J."/>
        </authorList>
    </citation>
    <scope>NUCLEOTIDE SEQUENCE [LARGE SCALE GENOMIC DNA]</scope>
    <source>
        <strain evidence="2 3">SAG 245.80</strain>
    </source>
</reference>
<feature type="transmembrane region" description="Helical" evidence="1">
    <location>
        <begin position="41"/>
        <end position="61"/>
    </location>
</feature>
<accession>A0AAW1RMP3</accession>